<evidence type="ECO:0000313" key="1">
    <source>
        <dbReference type="Proteomes" id="UP000050795"/>
    </source>
</evidence>
<accession>A0AA85K9T1</accession>
<sequence>YNESHFEYFCKGVVFLNLLQLLTLNGNIIYSPILRVPRYHCRLSFVYDIRYFENFCNRELFYHLHKIVENICFQICVDW</sequence>
<dbReference type="AlphaFoldDB" id="A0AA85K9T1"/>
<name>A0AA85K9T1_TRIRE</name>
<dbReference type="WBParaSite" id="TREG1_7170.1">
    <property type="protein sequence ID" value="TREG1_7170.1"/>
    <property type="gene ID" value="TREG1_7170"/>
</dbReference>
<keyword evidence="1" id="KW-1185">Reference proteome</keyword>
<proteinExistence type="predicted"/>
<reference evidence="1" key="1">
    <citation type="submission" date="2022-06" db="EMBL/GenBank/DDBJ databases">
        <authorList>
            <person name="Berger JAMES D."/>
            <person name="Berger JAMES D."/>
        </authorList>
    </citation>
    <scope>NUCLEOTIDE SEQUENCE [LARGE SCALE GENOMIC DNA]</scope>
</reference>
<evidence type="ECO:0000313" key="2">
    <source>
        <dbReference type="WBParaSite" id="TREG1_7170.1"/>
    </source>
</evidence>
<reference evidence="2" key="2">
    <citation type="submission" date="2023-11" db="UniProtKB">
        <authorList>
            <consortium name="WormBaseParasite"/>
        </authorList>
    </citation>
    <scope>IDENTIFICATION</scope>
</reference>
<organism evidence="1 2">
    <name type="scientific">Trichobilharzia regenti</name>
    <name type="common">Nasal bird schistosome</name>
    <dbReference type="NCBI Taxonomy" id="157069"/>
    <lineage>
        <taxon>Eukaryota</taxon>
        <taxon>Metazoa</taxon>
        <taxon>Spiralia</taxon>
        <taxon>Lophotrochozoa</taxon>
        <taxon>Platyhelminthes</taxon>
        <taxon>Trematoda</taxon>
        <taxon>Digenea</taxon>
        <taxon>Strigeidida</taxon>
        <taxon>Schistosomatoidea</taxon>
        <taxon>Schistosomatidae</taxon>
        <taxon>Trichobilharzia</taxon>
    </lineage>
</organism>
<protein>
    <submittedName>
        <fullName evidence="2">Uncharacterized protein</fullName>
    </submittedName>
</protein>
<dbReference type="Proteomes" id="UP000050795">
    <property type="component" value="Unassembled WGS sequence"/>
</dbReference>